<accession>A0A1Z4JHN3</accession>
<dbReference type="Proteomes" id="UP000217895">
    <property type="component" value="Chromosome"/>
</dbReference>
<dbReference type="NCBIfam" id="NF011149">
    <property type="entry name" value="PRK14559.1"/>
    <property type="match status" value="1"/>
</dbReference>
<dbReference type="EMBL" id="AP018203">
    <property type="protein sequence ID" value="BAY56264.1"/>
    <property type="molecule type" value="Genomic_DNA"/>
</dbReference>
<evidence type="ECO:0000259" key="1">
    <source>
        <dbReference type="PROSITE" id="PS51746"/>
    </source>
</evidence>
<proteinExistence type="predicted"/>
<reference evidence="2 3" key="1">
    <citation type="submission" date="2017-06" db="EMBL/GenBank/DDBJ databases">
        <title>Genome sequencing of cyanobaciteial culture collection at National Institute for Environmental Studies (NIES).</title>
        <authorList>
            <person name="Hirose Y."/>
            <person name="Shimura Y."/>
            <person name="Fujisawa T."/>
            <person name="Nakamura Y."/>
            <person name="Kawachi M."/>
        </authorList>
    </citation>
    <scope>NUCLEOTIDE SEQUENCE [LARGE SCALE GENOMIC DNA]</scope>
    <source>
        <strain evidence="2 3">NIES-2135</strain>
    </source>
</reference>
<dbReference type="Pfam" id="PF13672">
    <property type="entry name" value="PP2C_2"/>
    <property type="match status" value="1"/>
</dbReference>
<evidence type="ECO:0000313" key="3">
    <source>
        <dbReference type="Proteomes" id="UP000217895"/>
    </source>
</evidence>
<dbReference type="AlphaFoldDB" id="A0A1Z4JHN3"/>
<dbReference type="PROSITE" id="PS51746">
    <property type="entry name" value="PPM_2"/>
    <property type="match status" value="1"/>
</dbReference>
<dbReference type="PANTHER" id="PTHR47992">
    <property type="entry name" value="PROTEIN PHOSPHATASE"/>
    <property type="match status" value="1"/>
</dbReference>
<protein>
    <submittedName>
        <fullName evidence="2">Protein-serine/threonine phosphatase</fullName>
    </submittedName>
</protein>
<dbReference type="SMART" id="SM00331">
    <property type="entry name" value="PP2C_SIG"/>
    <property type="match status" value="1"/>
</dbReference>
<organism evidence="2 3">
    <name type="scientific">Leptolyngbya boryana NIES-2135</name>
    <dbReference type="NCBI Taxonomy" id="1973484"/>
    <lineage>
        <taxon>Bacteria</taxon>
        <taxon>Bacillati</taxon>
        <taxon>Cyanobacteriota</taxon>
        <taxon>Cyanophyceae</taxon>
        <taxon>Leptolyngbyales</taxon>
        <taxon>Leptolyngbyaceae</taxon>
        <taxon>Leptolyngbya group</taxon>
        <taxon>Leptolyngbya</taxon>
    </lineage>
</organism>
<dbReference type="Gene3D" id="3.60.40.10">
    <property type="entry name" value="PPM-type phosphatase domain"/>
    <property type="match status" value="1"/>
</dbReference>
<dbReference type="InterPro" id="IPR001932">
    <property type="entry name" value="PPM-type_phosphatase-like_dom"/>
</dbReference>
<dbReference type="GO" id="GO:0004722">
    <property type="term" value="F:protein serine/threonine phosphatase activity"/>
    <property type="evidence" value="ECO:0007669"/>
    <property type="project" value="InterPro"/>
</dbReference>
<keyword evidence="3" id="KW-1185">Reference proteome</keyword>
<dbReference type="Pfam" id="PF12773">
    <property type="entry name" value="DZR"/>
    <property type="match status" value="1"/>
</dbReference>
<dbReference type="SMART" id="SM00332">
    <property type="entry name" value="PP2Cc"/>
    <property type="match status" value="1"/>
</dbReference>
<dbReference type="CDD" id="cd00143">
    <property type="entry name" value="PP2Cc"/>
    <property type="match status" value="1"/>
</dbReference>
<name>A0A1Z4JHN3_LEPBY</name>
<dbReference type="InterPro" id="IPR036457">
    <property type="entry name" value="PPM-type-like_dom_sf"/>
</dbReference>
<feature type="domain" description="PPM-type phosphatase" evidence="1">
    <location>
        <begin position="320"/>
        <end position="590"/>
    </location>
</feature>
<dbReference type="InterPro" id="IPR015655">
    <property type="entry name" value="PP2C"/>
</dbReference>
<sequence length="600" mass="67245">MLVCPQCQFENPEEHNFCQACGTSLVEKPCPNCDALVDWSTYECPKCGAITGTVRSIAVIPPGGTWQLESRYQILDATQSLIQVLDREPLKPAMIDVPPTSAIPYLELEPYLHQILPLLYNAWHEEERDFLVLEARSQFTQLATFLKHNKQIPMLQILHWFYEMVDLWEVLEPHHLTQSLLSLPNLRLDEDHLLCLEQLLPNSATAPTLRNLGTIWQTLLAQLTQTQSASLHFLIADLCTESVSTPDQLRSRLKAIAQETQADLIDSEIEIMSDPQVPDFPQAPIPNSEVPPEEIVTVFADSEPDSEGDDMPTIVLPMLLFSLDDAGRTDIGRQRTHNEDCFGIDAIIDKVQSPTGRLVKARGLYILCDGMGGHASGEVASQMALDSLRAFFRQYWREIDAGKIPAKLPAADVIRDAIQQANKAIYNVNQEGLKSGSGRMGTTLVMLLVQDTEAAVAHVGDSRMYRYTRKLGLQQVTLDHEVGQREILRGVEPEIAYGRPDAYQLTQALGPRDEYFVNPDVQFFEINEDMVLILASDGLTDNDLLETYWQSHIDPMLSSQTNLDQSVANLIELANQYNGHDNITAIAVRAKVRPNLDQLR</sequence>
<evidence type="ECO:0000313" key="2">
    <source>
        <dbReference type="EMBL" id="BAY56264.1"/>
    </source>
</evidence>
<dbReference type="SUPFAM" id="SSF81606">
    <property type="entry name" value="PP2C-like"/>
    <property type="match status" value="1"/>
</dbReference>
<dbReference type="InterPro" id="IPR025874">
    <property type="entry name" value="DZR"/>
</dbReference>
<gene>
    <name evidence="2" type="ORF">NIES2135_30940</name>
</gene>